<evidence type="ECO:0000256" key="1">
    <source>
        <dbReference type="SAM" id="Coils"/>
    </source>
</evidence>
<feature type="region of interest" description="Disordered" evidence="2">
    <location>
        <begin position="653"/>
        <end position="674"/>
    </location>
</feature>
<feature type="compositionally biased region" description="Polar residues" evidence="2">
    <location>
        <begin position="155"/>
        <end position="167"/>
    </location>
</feature>
<evidence type="ECO:0000313" key="3">
    <source>
        <dbReference type="Proteomes" id="UP000694844"/>
    </source>
</evidence>
<feature type="region of interest" description="Disordered" evidence="2">
    <location>
        <begin position="200"/>
        <end position="231"/>
    </location>
</feature>
<feature type="compositionally biased region" description="Basic and acidic residues" evidence="2">
    <location>
        <begin position="168"/>
        <end position="177"/>
    </location>
</feature>
<feature type="compositionally biased region" description="Polar residues" evidence="2">
    <location>
        <begin position="660"/>
        <end position="669"/>
    </location>
</feature>
<feature type="compositionally biased region" description="Polar residues" evidence="2">
    <location>
        <begin position="201"/>
        <end position="210"/>
    </location>
</feature>
<dbReference type="OrthoDB" id="6155277at2759"/>
<evidence type="ECO:0000256" key="2">
    <source>
        <dbReference type="SAM" id="MobiDB-lite"/>
    </source>
</evidence>
<feature type="region of interest" description="Disordered" evidence="2">
    <location>
        <begin position="1"/>
        <end position="64"/>
    </location>
</feature>
<organism evidence="3 4">
    <name type="scientific">Crassostrea virginica</name>
    <name type="common">Eastern oyster</name>
    <dbReference type="NCBI Taxonomy" id="6565"/>
    <lineage>
        <taxon>Eukaryota</taxon>
        <taxon>Metazoa</taxon>
        <taxon>Spiralia</taxon>
        <taxon>Lophotrochozoa</taxon>
        <taxon>Mollusca</taxon>
        <taxon>Bivalvia</taxon>
        <taxon>Autobranchia</taxon>
        <taxon>Pteriomorphia</taxon>
        <taxon>Ostreida</taxon>
        <taxon>Ostreoidea</taxon>
        <taxon>Ostreidae</taxon>
        <taxon>Crassostrea</taxon>
    </lineage>
</organism>
<feature type="region of interest" description="Disordered" evidence="2">
    <location>
        <begin position="692"/>
        <end position="726"/>
    </location>
</feature>
<dbReference type="AlphaFoldDB" id="A0A8B8ECS9"/>
<feature type="region of interest" description="Disordered" evidence="2">
    <location>
        <begin position="788"/>
        <end position="809"/>
    </location>
</feature>
<feature type="coiled-coil region" evidence="1">
    <location>
        <begin position="274"/>
        <end position="357"/>
    </location>
</feature>
<proteinExistence type="predicted"/>
<feature type="region of interest" description="Disordered" evidence="2">
    <location>
        <begin position="94"/>
        <end position="188"/>
    </location>
</feature>
<dbReference type="RefSeq" id="XP_022337341.1">
    <property type="nucleotide sequence ID" value="XM_022481633.1"/>
</dbReference>
<dbReference type="Proteomes" id="UP000694844">
    <property type="component" value="Chromosome 5"/>
</dbReference>
<keyword evidence="3" id="KW-1185">Reference proteome</keyword>
<dbReference type="GeneID" id="111133334"/>
<keyword evidence="1" id="KW-0175">Coiled coil</keyword>
<dbReference type="KEGG" id="cvn:111133334"/>
<feature type="compositionally biased region" description="Polar residues" evidence="2">
    <location>
        <begin position="217"/>
        <end position="231"/>
    </location>
</feature>
<name>A0A8B8ECS9_CRAVI</name>
<feature type="compositionally biased region" description="Basic and acidic residues" evidence="2">
    <location>
        <begin position="141"/>
        <end position="153"/>
    </location>
</feature>
<protein>
    <submittedName>
        <fullName evidence="4">Uncharacterized protein LOC111133334</fullName>
    </submittedName>
</protein>
<gene>
    <name evidence="4" type="primary">LOC111133334</name>
</gene>
<reference evidence="4" key="1">
    <citation type="submission" date="2025-08" db="UniProtKB">
        <authorList>
            <consortium name="RefSeq"/>
        </authorList>
    </citation>
    <scope>IDENTIFICATION</scope>
    <source>
        <tissue evidence="4">Whole sample</tissue>
    </source>
</reference>
<evidence type="ECO:0000313" key="4">
    <source>
        <dbReference type="RefSeq" id="XP_022337341.1"/>
    </source>
</evidence>
<feature type="compositionally biased region" description="Polar residues" evidence="2">
    <location>
        <begin position="108"/>
        <end position="126"/>
    </location>
</feature>
<sequence>MNESEFLPVSNEDIPVHSTPIKPSIPPFSTRKRAQSSGHTEETNNGRISHSSQKNYPPALEDQFLSQNFDPALIQSSGLRVYKKDPTMPTSVRLHNAKQRPEMVGQHVPQNAPISTEKQNKGSPYSKSVYPGEVLLSGPTKRLEQSETEERGRSKGNNSPISKITASTREERGDRHSPKNSFSDGYTFLPKTKETSVMFDTKQQPLSTSYQRKESSLNKSLSRPGDNHNSTVCKQRNEIQLLVVELQDRDRELNDMMIAHQQQLVAWEQDRHRILVLEQKLTKAEDEIQHRTKQLRMAIAKLKALRNESTSQNTTLETTQEQLTKLCQENDYNGIHIKELEEKYRNQAVKMKEMSSNIGKLEAREQELCSALRLKEKDMVTATSQMKELGEHLKQLEVLNKQSIEKETDAIKQSTYWKERYQEVKEELDKTQGLLEKKELDLQEHIMSATNIRQQLNLVQDEFSQREKCKEDLIESLRAKQTRTDHQLRQIRELFERQQRQVGLLQLNLDSSRETIHKQQSSLEEFSNSTKNCSNCSKLSSDIKVSPEKDFELAENSKRTSHSKSLFMNNPIKSEITDTLRTVSTSFHNSNSAKERTTGDGVSFVNKSSDWVDSIKRSQGCSYGDWPEDEDEPNLMDFSWDIKREDMDKYSKPLSPIKWKNTSSNQQNVSEKKTIERSAVVNSLEADHLNRSISPVLHAQRSRSLSPKPMSRQLQGSTNESDFKQFSFGSSPRTFISSPSRRAAVNQYEFSSDLPVYYDTQQTHGALPSSSETKATFEDQLSVFLDDEDTRNQPLTRNRTTGETETSTETKLQMLLVESRKMAENLQYSKSSADEVMQKVLKTEKNVDFKIQDVSSKEN</sequence>
<accession>A0A8B8ECS9</accession>
<feature type="compositionally biased region" description="Polar residues" evidence="2">
    <location>
        <begin position="45"/>
        <end position="55"/>
    </location>
</feature>
<feature type="coiled-coil region" evidence="1">
    <location>
        <begin position="386"/>
        <end position="441"/>
    </location>
</feature>